<evidence type="ECO:0000313" key="1">
    <source>
        <dbReference type="EMBL" id="KAI3816853.1"/>
    </source>
</evidence>
<evidence type="ECO:0000313" key="2">
    <source>
        <dbReference type="Proteomes" id="UP001056120"/>
    </source>
</evidence>
<accession>A0ACB9JA72</accession>
<keyword evidence="2" id="KW-1185">Reference proteome</keyword>
<reference evidence="1 2" key="2">
    <citation type="journal article" date="2022" name="Mol. Ecol. Resour.">
        <title>The genomes of chicory, endive, great burdock and yacon provide insights into Asteraceae paleo-polyploidization history and plant inulin production.</title>
        <authorList>
            <person name="Fan W."/>
            <person name="Wang S."/>
            <person name="Wang H."/>
            <person name="Wang A."/>
            <person name="Jiang F."/>
            <person name="Liu H."/>
            <person name="Zhao H."/>
            <person name="Xu D."/>
            <person name="Zhang Y."/>
        </authorList>
    </citation>
    <scope>NUCLEOTIDE SEQUENCE [LARGE SCALE GENOMIC DNA]</scope>
    <source>
        <strain evidence="2">cv. Yunnan</strain>
        <tissue evidence="1">Leaves</tissue>
    </source>
</reference>
<dbReference type="EMBL" id="CM042022">
    <property type="protein sequence ID" value="KAI3816853.1"/>
    <property type="molecule type" value="Genomic_DNA"/>
</dbReference>
<gene>
    <name evidence="1" type="ORF">L1987_16559</name>
</gene>
<organism evidence="1 2">
    <name type="scientific">Smallanthus sonchifolius</name>
    <dbReference type="NCBI Taxonomy" id="185202"/>
    <lineage>
        <taxon>Eukaryota</taxon>
        <taxon>Viridiplantae</taxon>
        <taxon>Streptophyta</taxon>
        <taxon>Embryophyta</taxon>
        <taxon>Tracheophyta</taxon>
        <taxon>Spermatophyta</taxon>
        <taxon>Magnoliopsida</taxon>
        <taxon>eudicotyledons</taxon>
        <taxon>Gunneridae</taxon>
        <taxon>Pentapetalae</taxon>
        <taxon>asterids</taxon>
        <taxon>campanulids</taxon>
        <taxon>Asterales</taxon>
        <taxon>Asteraceae</taxon>
        <taxon>Asteroideae</taxon>
        <taxon>Heliantheae alliance</taxon>
        <taxon>Millerieae</taxon>
        <taxon>Smallanthus</taxon>
    </lineage>
</organism>
<proteinExistence type="predicted"/>
<dbReference type="Proteomes" id="UP001056120">
    <property type="component" value="Linkage Group LG05"/>
</dbReference>
<sequence>MDTSSEDGSSEEDQLHGIEAKSNRESRQKGKSKPSSFLDGTLESAMRRYSLRSDAGAAPATTVKTKGKKSKTSKKDFIKNTRSESLADEDFIPTLGIDVHGADISNPDVHATDKELEMHNHEGDYGINQILNRDLVVDTSMANPVKVGGEPDYQQVLLNQEYLGNSILDNLSTAMTTDMDIVKGVDPEVNSKYQNLASSISMQEVSSEGTLGAWEKICYLFQQISWPREWGTVDPSLNAQWESNLSAKLRKTPEKVVNVDQVKALFNLLKEPVASMEYEVCDNHFAEDNIMVALLCRWQALVKKDHINMPEGPVLNDNLYDIRNEANSETEEVEMPKK</sequence>
<reference evidence="2" key="1">
    <citation type="journal article" date="2022" name="Mol. Ecol. Resour.">
        <title>The genomes of chicory, endive, great burdock and yacon provide insights into Asteraceae palaeo-polyploidization history and plant inulin production.</title>
        <authorList>
            <person name="Fan W."/>
            <person name="Wang S."/>
            <person name="Wang H."/>
            <person name="Wang A."/>
            <person name="Jiang F."/>
            <person name="Liu H."/>
            <person name="Zhao H."/>
            <person name="Xu D."/>
            <person name="Zhang Y."/>
        </authorList>
    </citation>
    <scope>NUCLEOTIDE SEQUENCE [LARGE SCALE GENOMIC DNA]</scope>
    <source>
        <strain evidence="2">cv. Yunnan</strain>
    </source>
</reference>
<name>A0ACB9JA72_9ASTR</name>
<comment type="caution">
    <text evidence="1">The sequence shown here is derived from an EMBL/GenBank/DDBJ whole genome shotgun (WGS) entry which is preliminary data.</text>
</comment>
<protein>
    <submittedName>
        <fullName evidence="1">Uncharacterized protein</fullName>
    </submittedName>
</protein>